<dbReference type="SUPFAM" id="SSF51735">
    <property type="entry name" value="NAD(P)-binding Rossmann-fold domains"/>
    <property type="match status" value="1"/>
</dbReference>
<gene>
    <name evidence="3" type="ORF">SAMN05443668_105477</name>
</gene>
<reference evidence="3 4" key="1">
    <citation type="submission" date="2016-11" db="EMBL/GenBank/DDBJ databases">
        <authorList>
            <person name="Jaros S."/>
            <person name="Januszkiewicz K."/>
            <person name="Wedrychowicz H."/>
        </authorList>
    </citation>
    <scope>NUCLEOTIDE SEQUENCE [LARGE SCALE GENOMIC DNA]</scope>
    <source>
        <strain evidence="3 4">DSM 46144</strain>
    </source>
</reference>
<evidence type="ECO:0000256" key="1">
    <source>
        <dbReference type="ARBA" id="ARBA00006484"/>
    </source>
</evidence>
<dbReference type="PANTHER" id="PTHR43639">
    <property type="entry name" value="OXIDOREDUCTASE, SHORT-CHAIN DEHYDROGENASE/REDUCTASE FAMILY (AFU_ORTHOLOGUE AFUA_5G02870)"/>
    <property type="match status" value="1"/>
</dbReference>
<proteinExistence type="inferred from homology"/>
<dbReference type="InterPro" id="IPR036291">
    <property type="entry name" value="NAD(P)-bd_dom_sf"/>
</dbReference>
<protein>
    <submittedName>
        <fullName evidence="3">3-oxoacyl-[acyl-carrier protein] reductase</fullName>
    </submittedName>
</protein>
<dbReference type="EMBL" id="FRCS01000005">
    <property type="protein sequence ID" value="SHN36062.1"/>
    <property type="molecule type" value="Genomic_DNA"/>
</dbReference>
<evidence type="ECO:0000313" key="3">
    <source>
        <dbReference type="EMBL" id="SHN36062.1"/>
    </source>
</evidence>
<keyword evidence="2" id="KW-0560">Oxidoreductase</keyword>
<dbReference type="Proteomes" id="UP000184440">
    <property type="component" value="Unassembled WGS sequence"/>
</dbReference>
<dbReference type="RefSeq" id="WP_073259025.1">
    <property type="nucleotide sequence ID" value="NZ_FRCS01000005.1"/>
</dbReference>
<name>A0A1M7QVZ1_9ACTN</name>
<sequence length="277" mass="27966">MSAAVGGTVAGVAPLSGRVALVTGASRRVGIGAAIARRLVADGAAVLLHGWEPHDAEQPWGADADGLRSLASSLASDGARVAVAVADLVDPAAPRALVSSALDEFGGLDIVVANHARSVPWAPLSELTASEIDLSYAVNTRSTLLLVKEFAAVRAAAAELATPGADTTGRVVLLTSGQVHGPMPAEIPYAASKAALAGMTPSLAAALAPHSTVNCVNPGPTDTGWASDAVLDDVKLPFGRWGRPEDAANLIAWLAGPEGGWVTGQVISSDGGWSLRR</sequence>
<dbReference type="GO" id="GO:0016491">
    <property type="term" value="F:oxidoreductase activity"/>
    <property type="evidence" value="ECO:0007669"/>
    <property type="project" value="UniProtKB-KW"/>
</dbReference>
<dbReference type="OrthoDB" id="9803333at2"/>
<accession>A0A1M7QVZ1</accession>
<comment type="similarity">
    <text evidence="1">Belongs to the short-chain dehydrogenases/reductases (SDR) family.</text>
</comment>
<organism evidence="3 4">
    <name type="scientific">Cryptosporangium aurantiacum</name>
    <dbReference type="NCBI Taxonomy" id="134849"/>
    <lineage>
        <taxon>Bacteria</taxon>
        <taxon>Bacillati</taxon>
        <taxon>Actinomycetota</taxon>
        <taxon>Actinomycetes</taxon>
        <taxon>Cryptosporangiales</taxon>
        <taxon>Cryptosporangiaceae</taxon>
        <taxon>Cryptosporangium</taxon>
    </lineage>
</organism>
<dbReference type="AlphaFoldDB" id="A0A1M7QVZ1"/>
<dbReference type="PANTHER" id="PTHR43639:SF1">
    <property type="entry name" value="SHORT-CHAIN DEHYDROGENASE_REDUCTASE FAMILY PROTEIN"/>
    <property type="match status" value="1"/>
</dbReference>
<dbReference type="PRINTS" id="PR00081">
    <property type="entry name" value="GDHRDH"/>
</dbReference>
<dbReference type="PROSITE" id="PS00061">
    <property type="entry name" value="ADH_SHORT"/>
    <property type="match status" value="1"/>
</dbReference>
<keyword evidence="4" id="KW-1185">Reference proteome</keyword>
<dbReference type="STRING" id="134849.SAMN05443668_105477"/>
<evidence type="ECO:0000256" key="2">
    <source>
        <dbReference type="ARBA" id="ARBA00023002"/>
    </source>
</evidence>
<dbReference type="Gene3D" id="3.40.50.720">
    <property type="entry name" value="NAD(P)-binding Rossmann-like Domain"/>
    <property type="match status" value="1"/>
</dbReference>
<dbReference type="Pfam" id="PF13561">
    <property type="entry name" value="adh_short_C2"/>
    <property type="match status" value="1"/>
</dbReference>
<evidence type="ECO:0000313" key="4">
    <source>
        <dbReference type="Proteomes" id="UP000184440"/>
    </source>
</evidence>
<dbReference type="InterPro" id="IPR002347">
    <property type="entry name" value="SDR_fam"/>
</dbReference>
<dbReference type="InterPro" id="IPR020904">
    <property type="entry name" value="Sc_DH/Rdtase_CS"/>
</dbReference>